<evidence type="ECO:0000313" key="2">
    <source>
        <dbReference type="Proteomes" id="UP001208689"/>
    </source>
</evidence>
<accession>A0ABY6HQK1</accession>
<proteinExistence type="predicted"/>
<gene>
    <name evidence="1" type="ORF">NEF87_000962</name>
</gene>
<organism evidence="1 2">
    <name type="scientific">Candidatus Lokiarchaeum ossiferum</name>
    <dbReference type="NCBI Taxonomy" id="2951803"/>
    <lineage>
        <taxon>Archaea</taxon>
        <taxon>Promethearchaeati</taxon>
        <taxon>Promethearchaeota</taxon>
        <taxon>Promethearchaeia</taxon>
        <taxon>Promethearchaeales</taxon>
        <taxon>Promethearchaeaceae</taxon>
        <taxon>Candidatus Lokiarchaeum</taxon>
    </lineage>
</organism>
<evidence type="ECO:0000313" key="1">
    <source>
        <dbReference type="EMBL" id="UYP44677.1"/>
    </source>
</evidence>
<protein>
    <submittedName>
        <fullName evidence="1">Uncharacterized protein</fullName>
    </submittedName>
</protein>
<reference evidence="1" key="1">
    <citation type="submission" date="2022-09" db="EMBL/GenBank/DDBJ databases">
        <title>Actin cytoskeleton and complex cell architecture in an #Asgard archaeon.</title>
        <authorList>
            <person name="Ponce Toledo R.I."/>
            <person name="Schleper C."/>
            <person name="Rodrigues Oliveira T."/>
            <person name="Wollweber F."/>
            <person name="Xu J."/>
            <person name="Rittmann S."/>
            <person name="Klingl A."/>
            <person name="Pilhofer M."/>
        </authorList>
    </citation>
    <scope>NUCLEOTIDE SEQUENCE</scope>
    <source>
        <strain evidence="1">B-35</strain>
    </source>
</reference>
<sequence>MTDNLVFLSKEKVKVGRFRDRSLNEFDLDDLSKENYISFLENIYDEVLRARVHKKTFKN</sequence>
<keyword evidence="2" id="KW-1185">Reference proteome</keyword>
<name>A0ABY6HQK1_9ARCH</name>
<dbReference type="Proteomes" id="UP001208689">
    <property type="component" value="Chromosome"/>
</dbReference>
<dbReference type="EMBL" id="CP104013">
    <property type="protein sequence ID" value="UYP44677.1"/>
    <property type="molecule type" value="Genomic_DNA"/>
</dbReference>